<proteinExistence type="predicted"/>
<feature type="region of interest" description="Disordered" evidence="1">
    <location>
        <begin position="247"/>
        <end position="269"/>
    </location>
</feature>
<organism evidence="3 4">
    <name type="scientific">Ramlibacter humi</name>
    <dbReference type="NCBI Taxonomy" id="2530451"/>
    <lineage>
        <taxon>Bacteria</taxon>
        <taxon>Pseudomonadati</taxon>
        <taxon>Pseudomonadota</taxon>
        <taxon>Betaproteobacteria</taxon>
        <taxon>Burkholderiales</taxon>
        <taxon>Comamonadaceae</taxon>
        <taxon>Ramlibacter</taxon>
    </lineage>
</organism>
<comment type="caution">
    <text evidence="3">The sequence shown here is derived from an EMBL/GenBank/DDBJ whole genome shotgun (WGS) entry which is preliminary data.</text>
</comment>
<keyword evidence="4" id="KW-1185">Reference proteome</keyword>
<feature type="compositionally biased region" description="Pro residues" evidence="1">
    <location>
        <begin position="110"/>
        <end position="120"/>
    </location>
</feature>
<feature type="signal peptide" evidence="2">
    <location>
        <begin position="1"/>
        <end position="32"/>
    </location>
</feature>
<name>A0A4Z0BN74_9BURK</name>
<evidence type="ECO:0000313" key="4">
    <source>
        <dbReference type="Proteomes" id="UP000297839"/>
    </source>
</evidence>
<protein>
    <recommendedName>
        <fullName evidence="5">DUF3108 domain-containing protein</fullName>
    </recommendedName>
</protein>
<gene>
    <name evidence="3" type="ORF">EZ216_14370</name>
</gene>
<dbReference type="EMBL" id="SMLK01000004">
    <property type="protein sequence ID" value="TFZ00281.1"/>
    <property type="molecule type" value="Genomic_DNA"/>
</dbReference>
<feature type="chain" id="PRO_5021343619" description="DUF3108 domain-containing protein" evidence="2">
    <location>
        <begin position="33"/>
        <end position="284"/>
    </location>
</feature>
<keyword evidence="2" id="KW-0732">Signal</keyword>
<evidence type="ECO:0000256" key="2">
    <source>
        <dbReference type="SAM" id="SignalP"/>
    </source>
</evidence>
<evidence type="ECO:0000256" key="1">
    <source>
        <dbReference type="SAM" id="MobiDB-lite"/>
    </source>
</evidence>
<sequence length="284" mass="30359">MPSSMTDGLVHRCAVAVLIPFALATGALPAFAATQTGRLLLDLKIQVRESIANGYAGETSTGTSSETLHLEATLRTDGTLVALSRPSPAMAPPPSGRPTRERARSTARPSPAPLPAPTPAPARGDARYLAYRAQQDCGAEMHAVVQRSREGVLSDPTIHKSEAFTEKSQADYQATAGDKLLLICPKLNDLFLDPKAQTIHVALGEPPVRGKTTYSEGSSHPILRERDTELRLSAEALAWVRQQLHGAPRSGQAKTTLQLGDKPGMGGKRTGSVEVELSWRFTDL</sequence>
<evidence type="ECO:0008006" key="5">
    <source>
        <dbReference type="Google" id="ProtNLM"/>
    </source>
</evidence>
<evidence type="ECO:0000313" key="3">
    <source>
        <dbReference type="EMBL" id="TFZ00281.1"/>
    </source>
</evidence>
<accession>A0A4Z0BN74</accession>
<feature type="region of interest" description="Disordered" evidence="1">
    <location>
        <begin position="79"/>
        <end position="123"/>
    </location>
</feature>
<dbReference type="Proteomes" id="UP000297839">
    <property type="component" value="Unassembled WGS sequence"/>
</dbReference>
<dbReference type="AlphaFoldDB" id="A0A4Z0BN74"/>
<reference evidence="3 4" key="1">
    <citation type="submission" date="2019-03" db="EMBL/GenBank/DDBJ databases">
        <title>Ramlibacter sp. 18x22-1, whole genome shotgun sequence.</title>
        <authorList>
            <person name="Zhang X."/>
            <person name="Feng G."/>
            <person name="Zhu H."/>
        </authorList>
    </citation>
    <scope>NUCLEOTIDE SEQUENCE [LARGE SCALE GENOMIC DNA]</scope>
    <source>
        <strain evidence="3 4">18x22-1</strain>
    </source>
</reference>
<dbReference type="RefSeq" id="WP_135250467.1">
    <property type="nucleotide sequence ID" value="NZ_SMLK01000004.1"/>
</dbReference>